<keyword evidence="1" id="KW-0472">Membrane</keyword>
<organism evidence="2 3">
    <name type="scientific">Algisphaera agarilytica</name>
    <dbReference type="NCBI Taxonomy" id="1385975"/>
    <lineage>
        <taxon>Bacteria</taxon>
        <taxon>Pseudomonadati</taxon>
        <taxon>Planctomycetota</taxon>
        <taxon>Phycisphaerae</taxon>
        <taxon>Phycisphaerales</taxon>
        <taxon>Phycisphaeraceae</taxon>
        <taxon>Algisphaera</taxon>
    </lineage>
</organism>
<keyword evidence="1" id="KW-1133">Transmembrane helix</keyword>
<dbReference type="AlphaFoldDB" id="A0A7X0H8S2"/>
<keyword evidence="3" id="KW-1185">Reference proteome</keyword>
<accession>A0A7X0H8S2</accession>
<evidence type="ECO:0000256" key="1">
    <source>
        <dbReference type="SAM" id="Phobius"/>
    </source>
</evidence>
<name>A0A7X0H8S2_9BACT</name>
<reference evidence="2 3" key="1">
    <citation type="submission" date="2020-08" db="EMBL/GenBank/DDBJ databases">
        <title>Genomic Encyclopedia of Type Strains, Phase IV (KMG-IV): sequencing the most valuable type-strain genomes for metagenomic binning, comparative biology and taxonomic classification.</title>
        <authorList>
            <person name="Goeker M."/>
        </authorList>
    </citation>
    <scope>NUCLEOTIDE SEQUENCE [LARGE SCALE GENOMIC DNA]</scope>
    <source>
        <strain evidence="2 3">DSM 103725</strain>
    </source>
</reference>
<dbReference type="Proteomes" id="UP000541810">
    <property type="component" value="Unassembled WGS sequence"/>
</dbReference>
<evidence type="ECO:0000313" key="2">
    <source>
        <dbReference type="EMBL" id="MBB6431321.1"/>
    </source>
</evidence>
<dbReference type="EMBL" id="JACHGY010000001">
    <property type="protein sequence ID" value="MBB6431321.1"/>
    <property type="molecule type" value="Genomic_DNA"/>
</dbReference>
<evidence type="ECO:0000313" key="3">
    <source>
        <dbReference type="Proteomes" id="UP000541810"/>
    </source>
</evidence>
<sequence length="249" mass="27201">MSEFEDFDNPVNESFEEEPQTMSLMGGIAGGGALPGDEFAIGGNESKKLTQQSILIGLTVTVVAFGALTLMRVTQKDASAADVSAETMQFMTELDIRIANMDKMSENDPLNPVNIKRLFQDTDEIVAAIEDDPTEKQVPLELVQMNPFTLVQQKTAEVTEAVDSEAMREAERSAELQNLYGELARIEIQSLVGGKRPAAFIGGDLFKVGDKIGSFVITQIDNRRIVFDAPGFELRDGETSFALGIKTDR</sequence>
<protein>
    <submittedName>
        <fullName evidence="2">Uncharacterized protein</fullName>
    </submittedName>
</protein>
<comment type="caution">
    <text evidence="2">The sequence shown here is derived from an EMBL/GenBank/DDBJ whole genome shotgun (WGS) entry which is preliminary data.</text>
</comment>
<dbReference type="RefSeq" id="WP_184678799.1">
    <property type="nucleotide sequence ID" value="NZ_JACHGY010000001.1"/>
</dbReference>
<proteinExistence type="predicted"/>
<gene>
    <name evidence="2" type="ORF">HNQ40_003127</name>
</gene>
<feature type="transmembrane region" description="Helical" evidence="1">
    <location>
        <begin position="54"/>
        <end position="71"/>
    </location>
</feature>
<keyword evidence="1" id="KW-0812">Transmembrane</keyword>